<evidence type="ECO:0000259" key="2">
    <source>
        <dbReference type="PROSITE" id="PS51508"/>
    </source>
</evidence>
<feature type="region of interest" description="Disordered" evidence="1">
    <location>
        <begin position="284"/>
        <end position="334"/>
    </location>
</feature>
<dbReference type="AlphaFoldDB" id="A0A090M5E9"/>
<dbReference type="STRING" id="70448.A0A090M5E9"/>
<feature type="region of interest" description="Disordered" evidence="1">
    <location>
        <begin position="229"/>
        <end position="256"/>
    </location>
</feature>
<feature type="compositionally biased region" description="Low complexity" evidence="1">
    <location>
        <begin position="205"/>
        <end position="214"/>
    </location>
</feature>
<feature type="compositionally biased region" description="Acidic residues" evidence="1">
    <location>
        <begin position="153"/>
        <end position="167"/>
    </location>
</feature>
<dbReference type="SUPFAM" id="SSF50346">
    <property type="entry name" value="PRC-barrel domain"/>
    <property type="match status" value="1"/>
</dbReference>
<dbReference type="InterPro" id="IPR014797">
    <property type="entry name" value="CKK_CAMSAP"/>
</dbReference>
<dbReference type="InterPro" id="IPR011033">
    <property type="entry name" value="PRC_barrel-like_sf"/>
</dbReference>
<evidence type="ECO:0000313" key="4">
    <source>
        <dbReference type="Proteomes" id="UP000009170"/>
    </source>
</evidence>
<dbReference type="Proteomes" id="UP000009170">
    <property type="component" value="Unassembled WGS sequence"/>
</dbReference>
<dbReference type="Gene3D" id="3.10.20.360">
    <property type="entry name" value="CKK domain"/>
    <property type="match status" value="1"/>
</dbReference>
<dbReference type="EMBL" id="CAID01000010">
    <property type="protein sequence ID" value="CEF99465.1"/>
    <property type="molecule type" value="Genomic_DNA"/>
</dbReference>
<dbReference type="Pfam" id="PF08683">
    <property type="entry name" value="CAMSAP_CKK"/>
    <property type="match status" value="1"/>
</dbReference>
<evidence type="ECO:0000313" key="3">
    <source>
        <dbReference type="EMBL" id="CEF99465.1"/>
    </source>
</evidence>
<dbReference type="InterPro" id="IPR038209">
    <property type="entry name" value="CKK_dom_sf"/>
</dbReference>
<feature type="region of interest" description="Disordered" evidence="1">
    <location>
        <begin position="120"/>
        <end position="167"/>
    </location>
</feature>
<reference evidence="4" key="1">
    <citation type="journal article" date="2006" name="Proc. Natl. Acad. Sci. U.S.A.">
        <title>Genome analysis of the smallest free-living eukaryote Ostreococcus tauri unveils many unique features.</title>
        <authorList>
            <person name="Derelle E."/>
            <person name="Ferraz C."/>
            <person name="Rombauts S."/>
            <person name="Rouze P."/>
            <person name="Worden A.Z."/>
            <person name="Robbens S."/>
            <person name="Partensky F."/>
            <person name="Degroeve S."/>
            <person name="Echeynie S."/>
            <person name="Cooke R."/>
            <person name="Saeys Y."/>
            <person name="Wuyts J."/>
            <person name="Jabbari K."/>
            <person name="Bowler C."/>
            <person name="Panaud O."/>
            <person name="Piegu B."/>
            <person name="Ball S.G."/>
            <person name="Ral J.-P."/>
            <person name="Bouget F.-Y."/>
            <person name="Piganeau G."/>
            <person name="De Baets B."/>
            <person name="Picard A."/>
            <person name="Delseny M."/>
            <person name="Demaille J."/>
            <person name="Van de Peer Y."/>
            <person name="Moreau H."/>
        </authorList>
    </citation>
    <scope>NUCLEOTIDE SEQUENCE [LARGE SCALE GENOMIC DNA]</scope>
    <source>
        <strain evidence="4">OTTH 0595 / CCAP 157/2 / RCC745</strain>
    </source>
</reference>
<protein>
    <submittedName>
        <fullName evidence="3">PRC-barrel-like</fullName>
    </submittedName>
</protein>
<reference evidence="3 4" key="2">
    <citation type="journal article" date="2014" name="BMC Genomics">
        <title>An improved genome of the model marine alga Ostreococcus tauri unfolds by assessing Illumina de novo assemblies.</title>
        <authorList>
            <person name="Blanc-Mathieu R."/>
            <person name="Verhelst B."/>
            <person name="Derelle E."/>
            <person name="Rombauts S."/>
            <person name="Bouget F.Y."/>
            <person name="Carre I."/>
            <person name="Chateau A."/>
            <person name="Eyre-Walker A."/>
            <person name="Grimsley N."/>
            <person name="Moreau H."/>
            <person name="Piegu B."/>
            <person name="Rivals E."/>
            <person name="Schackwitz W."/>
            <person name="Van de Peer Y."/>
            <person name="Piganeau G."/>
        </authorList>
    </citation>
    <scope>NUCLEOTIDE SEQUENCE [LARGE SCALE GENOMIC DNA]</scope>
    <source>
        <strain evidence="4">OTTH 0595 / CCAP 157/2 / RCC745</strain>
    </source>
</reference>
<organism evidence="3 4">
    <name type="scientific">Ostreococcus tauri</name>
    <name type="common">Marine green alga</name>
    <dbReference type="NCBI Taxonomy" id="70448"/>
    <lineage>
        <taxon>Eukaryota</taxon>
        <taxon>Viridiplantae</taxon>
        <taxon>Chlorophyta</taxon>
        <taxon>Mamiellophyceae</taxon>
        <taxon>Mamiellales</taxon>
        <taxon>Bathycoccaceae</taxon>
        <taxon>Ostreococcus</taxon>
    </lineage>
</organism>
<dbReference type="OrthoDB" id="10588111at2759"/>
<sequence length="460" mass="51171">MEMRYSLTLERMSHALFAWLRRASGTARVVETPEDCYDGEVLYRAFERAVRGTEDAETEDEEVDFIQKLSGQLTKEGVRDGTAALRARDARGTMRLVREMYAESLRRRISAFAVDRERAGGETADFARASPRARAKREERATATTTTRTSGEFEVEENDFEDGDFEDGEADMEEDVDAADELDMTHDWLTLASPSPRGSNRDRTSPASSPSPRSAFVSAADMLRELNLNQGVRSGREPKTLTRTPPPVPKTLRLWKSESPIDRSRKSLKWEIIFDEDESKTMRRLVPSSDERGGGTSTRSRLQVAAERRGRLTWSSKRSPRTHSASSPERRRSDVGVAPCYVPARAPSNKRIIRSALRSLLGPPDMSEACARAVRAVDSCEHSTIVLLLKDIVPRKLRGVYAVVAEDALVKIYGSGPEFIETAESSSVAELLKYDTVSTTFECLPGNSLTPTVTAITLAR</sequence>
<feature type="compositionally biased region" description="Low complexity" evidence="1">
    <location>
        <begin position="142"/>
        <end position="152"/>
    </location>
</feature>
<name>A0A090M5E9_OSTTA</name>
<dbReference type="RefSeq" id="XP_022839849.1">
    <property type="nucleotide sequence ID" value="XM_022983221.1"/>
</dbReference>
<dbReference type="GO" id="GO:0008017">
    <property type="term" value="F:microtubule binding"/>
    <property type="evidence" value="ECO:0007669"/>
    <property type="project" value="InterPro"/>
</dbReference>
<feature type="compositionally biased region" description="Polar residues" evidence="1">
    <location>
        <begin position="313"/>
        <end position="327"/>
    </location>
</feature>
<proteinExistence type="predicted"/>
<keyword evidence="4" id="KW-1185">Reference proteome</keyword>
<feature type="region of interest" description="Disordered" evidence="1">
    <location>
        <begin position="190"/>
        <end position="214"/>
    </location>
</feature>
<dbReference type="InParanoid" id="A0A090M5E9"/>
<accession>A0A090M5E9</accession>
<comment type="caution">
    <text evidence="3">The sequence shown here is derived from an EMBL/GenBank/DDBJ whole genome shotgun (WGS) entry which is preliminary data.</text>
</comment>
<dbReference type="KEGG" id="ota:OT_ostta10g03030"/>
<feature type="domain" description="CKK" evidence="2">
    <location>
        <begin position="337"/>
        <end position="460"/>
    </location>
</feature>
<dbReference type="SMART" id="SM01051">
    <property type="entry name" value="CAMSAP_CKK"/>
    <property type="match status" value="1"/>
</dbReference>
<dbReference type="GeneID" id="9832076"/>
<dbReference type="PROSITE" id="PS51508">
    <property type="entry name" value="CKK"/>
    <property type="match status" value="1"/>
</dbReference>
<gene>
    <name evidence="3" type="ORF">OT_ostta10g03030</name>
</gene>
<evidence type="ECO:0000256" key="1">
    <source>
        <dbReference type="SAM" id="MobiDB-lite"/>
    </source>
</evidence>